<comment type="caution">
    <text evidence="3">The sequence shown here is derived from an EMBL/GenBank/DDBJ whole genome shotgun (WGS) entry which is preliminary data.</text>
</comment>
<dbReference type="Proteomes" id="UP000613740">
    <property type="component" value="Unassembled WGS sequence"/>
</dbReference>
<feature type="region of interest" description="Disordered" evidence="1">
    <location>
        <begin position="279"/>
        <end position="380"/>
    </location>
</feature>
<dbReference type="AlphaFoldDB" id="A0A835T2P3"/>
<dbReference type="Gene3D" id="2.30.180.10">
    <property type="entry name" value="FAS1 domain"/>
    <property type="match status" value="1"/>
</dbReference>
<reference evidence="3" key="1">
    <citation type="journal article" date="2020" name="bioRxiv">
        <title>Comparative genomics of Chlamydomonas.</title>
        <authorList>
            <person name="Craig R.J."/>
            <person name="Hasan A.R."/>
            <person name="Ness R.W."/>
            <person name="Keightley P.D."/>
        </authorList>
    </citation>
    <scope>NUCLEOTIDE SEQUENCE</scope>
    <source>
        <strain evidence="3">CCAP 11/173</strain>
    </source>
</reference>
<dbReference type="PRINTS" id="PR01217">
    <property type="entry name" value="PRICHEXTENSN"/>
</dbReference>
<proteinExistence type="predicted"/>
<sequence>MEPQSCCVAPGGGERPQCGTTGQGGGASRVRSRSAAHERSGKRSVTSLALLLLLPTSAPLLAAATGPCASAAAAASPRTLGALTAACPELSTSLALLAAAAAGPLGDSAGWLLGCGAGERSCARTVFLPVNSAWQQHFTATGSSLAAATASLISAPAGSSSGSAQQQQLLPNVARVLLLHVLAPGEGKVQARGFPRAPSSRSYGSRLAGARVTVSRSGSAKTLALKGPVAAAAGGTATSLTNDLGVGKVRRRLGGWVVGCGGGWAVVHLIDTVLVPPPPAASPSPSPPPPQDMVVASPSPPFPPPPPPSPRPPSPPPPSPRPLSPPPPSPSPPANPATSSPPAPPPPLLPSPPPPSRSRRPQSPPAPPPKAPAAPRPPLGVSGVAGYVELVRDMKAPVIAVSMVAVPGTRKYVLVERPTDVLYVNGGVLDMDTGKTVRFLPAENRFCSGVMVLPSGLPIFPGGFGPAGQLREGRNSIGGFFVGNNTLISVGNMRALRWYATPAVMPDGKVLIAGGSPQYNAGPPPPWAELWDPARPWDRTTIVPQPPAFESVEHRWYPLMWLLPRGDVFWWADRAGAITDSDTFRVLRNVPRFPEAYRFRTLYPFTAAGTMLALRPQDNYQPSFIIFGGGDMTGRPFINDDDVTLPASSQAARLDLTHCDTDPSGYCTDGWQLEDMLGLRRLMGDAVVLPNGRVILHGGAAVSAR</sequence>
<feature type="compositionally biased region" description="Pro residues" evidence="1">
    <location>
        <begin position="279"/>
        <end position="291"/>
    </location>
</feature>
<evidence type="ECO:0000256" key="1">
    <source>
        <dbReference type="SAM" id="MobiDB-lite"/>
    </source>
</evidence>
<name>A0A835T2P3_9CHLO</name>
<dbReference type="EMBL" id="JAEHOD010000045">
    <property type="protein sequence ID" value="KAG2437708.1"/>
    <property type="molecule type" value="Genomic_DNA"/>
</dbReference>
<dbReference type="InterPro" id="IPR011043">
    <property type="entry name" value="Gal_Oxase/kelch_b-propeller"/>
</dbReference>
<dbReference type="InterPro" id="IPR036378">
    <property type="entry name" value="FAS1_dom_sf"/>
</dbReference>
<accession>A0A835T2P3</accession>
<organism evidence="3 4">
    <name type="scientific">Chlamydomonas schloesseri</name>
    <dbReference type="NCBI Taxonomy" id="2026947"/>
    <lineage>
        <taxon>Eukaryota</taxon>
        <taxon>Viridiplantae</taxon>
        <taxon>Chlorophyta</taxon>
        <taxon>core chlorophytes</taxon>
        <taxon>Chlorophyceae</taxon>
        <taxon>CS clade</taxon>
        <taxon>Chlamydomonadales</taxon>
        <taxon>Chlamydomonadaceae</taxon>
        <taxon>Chlamydomonas</taxon>
    </lineage>
</organism>
<dbReference type="OrthoDB" id="2019572at2759"/>
<dbReference type="InterPro" id="IPR037293">
    <property type="entry name" value="Gal_Oxidase_central_sf"/>
</dbReference>
<dbReference type="PANTHER" id="PTHR32208:SF21">
    <property type="entry name" value="LOW QUALITY PROTEIN: ALDEHYDE OXIDASE GLOX-LIKE"/>
    <property type="match status" value="1"/>
</dbReference>
<feature type="compositionally biased region" description="Pro residues" evidence="1">
    <location>
        <begin position="298"/>
        <end position="378"/>
    </location>
</feature>
<evidence type="ECO:0000313" key="3">
    <source>
        <dbReference type="EMBL" id="KAG2437708.1"/>
    </source>
</evidence>
<dbReference type="Pfam" id="PF07250">
    <property type="entry name" value="Glyoxal_oxid_N"/>
    <property type="match status" value="1"/>
</dbReference>
<evidence type="ECO:0000313" key="4">
    <source>
        <dbReference type="Proteomes" id="UP000613740"/>
    </source>
</evidence>
<protein>
    <recommendedName>
        <fullName evidence="2">Glyoxal oxidase N-terminal domain-containing protein</fullName>
    </recommendedName>
</protein>
<feature type="domain" description="Glyoxal oxidase N-terminal" evidence="2">
    <location>
        <begin position="442"/>
        <end position="701"/>
    </location>
</feature>
<keyword evidence="4" id="KW-1185">Reference proteome</keyword>
<dbReference type="InterPro" id="IPR009880">
    <property type="entry name" value="Glyoxal_oxidase_N"/>
</dbReference>
<dbReference type="PANTHER" id="PTHR32208">
    <property type="entry name" value="SECRETED PROTEIN-RELATED"/>
    <property type="match status" value="1"/>
</dbReference>
<evidence type="ECO:0000259" key="2">
    <source>
        <dbReference type="Pfam" id="PF07250"/>
    </source>
</evidence>
<feature type="region of interest" description="Disordered" evidence="1">
    <location>
        <begin position="1"/>
        <end position="41"/>
    </location>
</feature>
<dbReference type="SUPFAM" id="SSF50965">
    <property type="entry name" value="Galactose oxidase, central domain"/>
    <property type="match status" value="1"/>
</dbReference>
<dbReference type="Gene3D" id="2.130.10.80">
    <property type="entry name" value="Galactose oxidase/kelch, beta-propeller"/>
    <property type="match status" value="1"/>
</dbReference>
<gene>
    <name evidence="3" type="ORF">HYH02_011086</name>
</gene>